<dbReference type="EMBL" id="CM045767">
    <property type="protein sequence ID" value="KAI7996686.1"/>
    <property type="molecule type" value="Genomic_DNA"/>
</dbReference>
<organism evidence="1 2">
    <name type="scientific">Camellia lanceoleosa</name>
    <dbReference type="NCBI Taxonomy" id="1840588"/>
    <lineage>
        <taxon>Eukaryota</taxon>
        <taxon>Viridiplantae</taxon>
        <taxon>Streptophyta</taxon>
        <taxon>Embryophyta</taxon>
        <taxon>Tracheophyta</taxon>
        <taxon>Spermatophyta</taxon>
        <taxon>Magnoliopsida</taxon>
        <taxon>eudicotyledons</taxon>
        <taxon>Gunneridae</taxon>
        <taxon>Pentapetalae</taxon>
        <taxon>asterids</taxon>
        <taxon>Ericales</taxon>
        <taxon>Theaceae</taxon>
        <taxon>Camellia</taxon>
    </lineage>
</organism>
<reference evidence="1 2" key="1">
    <citation type="journal article" date="2022" name="Plant J.">
        <title>Chromosome-level genome of Camellia lanceoleosa provides a valuable resource for understanding genome evolution and self-incompatibility.</title>
        <authorList>
            <person name="Gong W."/>
            <person name="Xiao S."/>
            <person name="Wang L."/>
            <person name="Liao Z."/>
            <person name="Chang Y."/>
            <person name="Mo W."/>
            <person name="Hu G."/>
            <person name="Li W."/>
            <person name="Zhao G."/>
            <person name="Zhu H."/>
            <person name="Hu X."/>
            <person name="Ji K."/>
            <person name="Xiang X."/>
            <person name="Song Q."/>
            <person name="Yuan D."/>
            <person name="Jin S."/>
            <person name="Zhang L."/>
        </authorList>
    </citation>
    <scope>NUCLEOTIDE SEQUENCE [LARGE SCALE GENOMIC DNA]</scope>
    <source>
        <strain evidence="1">SQ_2022a</strain>
    </source>
</reference>
<accession>A0ACC0G6F5</accession>
<protein>
    <submittedName>
        <fullName evidence="1">Acetyltransferase</fullName>
    </submittedName>
</protein>
<proteinExistence type="predicted"/>
<sequence>MEEIKLISTSVVQSSSHHCERIELIPWDLQLLLVGPIQKGLLFLKPTPSQQQQLLANTIIDHLKISFSLTLDFFPLLSGRLAIIKNNDNTSSFFVDCNNAGAHFIHTVADNITVNDILDPMYVPHIVNSFFPLNGVLNHEGVSKPLIAVQVTELIDGFFIGCTMNHVIGDGTSFWQFFNSWSEISRGSDNILRPPFLNRWFPSDDINCPIRIPFCSDELDNEFIVPTTVEQRVFHFTKEKIAKLKAKANAGMNTTTISSLQALLAHLWQFVVRCQITNDTNQEVRYEILIGARQRLKPSPPEGYFGNAIHVEIENTTVGELLENGLGWAALQINKAVALQTNEVVRNYLNCWVKNPKLVTMRDSESASLYTSSSPRFNVYGNDLGWGKPVAVRSGLSNKSDGKVTLFPGVEEGSIDIEVCLLPEKFLAMEDDKEFM</sequence>
<keyword evidence="2" id="KW-1185">Reference proteome</keyword>
<gene>
    <name evidence="1" type="ORF">LOK49_LG10G00628</name>
</gene>
<dbReference type="Proteomes" id="UP001060215">
    <property type="component" value="Chromosome 10"/>
</dbReference>
<comment type="caution">
    <text evidence="1">The sequence shown here is derived from an EMBL/GenBank/DDBJ whole genome shotgun (WGS) entry which is preliminary data.</text>
</comment>
<evidence type="ECO:0000313" key="1">
    <source>
        <dbReference type="EMBL" id="KAI7996686.1"/>
    </source>
</evidence>
<name>A0ACC0G6F5_9ERIC</name>
<evidence type="ECO:0000313" key="2">
    <source>
        <dbReference type="Proteomes" id="UP001060215"/>
    </source>
</evidence>